<accession>A0A392SZI5</accession>
<feature type="compositionally biased region" description="Basic and acidic residues" evidence="1">
    <location>
        <begin position="47"/>
        <end position="58"/>
    </location>
</feature>
<sequence>YGFVKYSNVKDVNKLSKALNVVCFGNYRIHARVSRFDRFAKTEGKSLRTAKGESKAAEAEDIPISTSQKKEGDDAAEGVRVGDVLVRLGGQKEKEG</sequence>
<evidence type="ECO:0000256" key="1">
    <source>
        <dbReference type="SAM" id="MobiDB-lite"/>
    </source>
</evidence>
<comment type="caution">
    <text evidence="2">The sequence shown here is derived from an EMBL/GenBank/DDBJ whole genome shotgun (WGS) entry which is preliminary data.</text>
</comment>
<name>A0A392SZI5_9FABA</name>
<protein>
    <submittedName>
        <fullName evidence="2">RNA recognition motif</fullName>
    </submittedName>
</protein>
<reference evidence="2 3" key="1">
    <citation type="journal article" date="2018" name="Front. Plant Sci.">
        <title>Red Clover (Trifolium pratense) and Zigzag Clover (T. medium) - A Picture of Genomic Similarities and Differences.</title>
        <authorList>
            <person name="Dluhosova J."/>
            <person name="Istvanek J."/>
            <person name="Nedelnik J."/>
            <person name="Repkova J."/>
        </authorList>
    </citation>
    <scope>NUCLEOTIDE SEQUENCE [LARGE SCALE GENOMIC DNA]</scope>
    <source>
        <strain evidence="3">cv. 10/8</strain>
        <tissue evidence="2">Leaf</tissue>
    </source>
</reference>
<dbReference type="AlphaFoldDB" id="A0A392SZI5"/>
<organism evidence="2 3">
    <name type="scientific">Trifolium medium</name>
    <dbReference type="NCBI Taxonomy" id="97028"/>
    <lineage>
        <taxon>Eukaryota</taxon>
        <taxon>Viridiplantae</taxon>
        <taxon>Streptophyta</taxon>
        <taxon>Embryophyta</taxon>
        <taxon>Tracheophyta</taxon>
        <taxon>Spermatophyta</taxon>
        <taxon>Magnoliopsida</taxon>
        <taxon>eudicotyledons</taxon>
        <taxon>Gunneridae</taxon>
        <taxon>Pentapetalae</taxon>
        <taxon>rosids</taxon>
        <taxon>fabids</taxon>
        <taxon>Fabales</taxon>
        <taxon>Fabaceae</taxon>
        <taxon>Papilionoideae</taxon>
        <taxon>50 kb inversion clade</taxon>
        <taxon>NPAAA clade</taxon>
        <taxon>Hologalegina</taxon>
        <taxon>IRL clade</taxon>
        <taxon>Trifolieae</taxon>
        <taxon>Trifolium</taxon>
    </lineage>
</organism>
<dbReference type="Proteomes" id="UP000265520">
    <property type="component" value="Unassembled WGS sequence"/>
</dbReference>
<dbReference type="EMBL" id="LXQA010466331">
    <property type="protein sequence ID" value="MCI53624.1"/>
    <property type="molecule type" value="Genomic_DNA"/>
</dbReference>
<feature type="non-terminal residue" evidence="2">
    <location>
        <position position="1"/>
    </location>
</feature>
<feature type="non-terminal residue" evidence="2">
    <location>
        <position position="96"/>
    </location>
</feature>
<evidence type="ECO:0000313" key="3">
    <source>
        <dbReference type="Proteomes" id="UP000265520"/>
    </source>
</evidence>
<feature type="region of interest" description="Disordered" evidence="1">
    <location>
        <begin position="47"/>
        <end position="77"/>
    </location>
</feature>
<proteinExistence type="predicted"/>
<evidence type="ECO:0000313" key="2">
    <source>
        <dbReference type="EMBL" id="MCI53624.1"/>
    </source>
</evidence>
<keyword evidence="3" id="KW-1185">Reference proteome</keyword>